<dbReference type="Pfam" id="PF01144">
    <property type="entry name" value="CoA_trans"/>
    <property type="match status" value="1"/>
</dbReference>
<dbReference type="AlphaFoldDB" id="A0A644YZR2"/>
<dbReference type="InterPro" id="IPR004163">
    <property type="entry name" value="CoA_transf_BS"/>
</dbReference>
<dbReference type="SMART" id="SM00882">
    <property type="entry name" value="CoA_trans"/>
    <property type="match status" value="1"/>
</dbReference>
<proteinExistence type="inferred from homology"/>
<reference evidence="3" key="1">
    <citation type="submission" date="2019-08" db="EMBL/GenBank/DDBJ databases">
        <authorList>
            <person name="Kucharzyk K."/>
            <person name="Murdoch R.W."/>
            <person name="Higgins S."/>
            <person name="Loffler F."/>
        </authorList>
    </citation>
    <scope>NUCLEOTIDE SEQUENCE</scope>
</reference>
<dbReference type="SUPFAM" id="SSF100950">
    <property type="entry name" value="NagB/RpiA/CoA transferase-like"/>
    <property type="match status" value="1"/>
</dbReference>
<accession>A0A644YZR2</accession>
<protein>
    <submittedName>
        <fullName evidence="3">Acetate CoA-transferase subunit alpha</fullName>
        <ecNumber evidence="3">2.8.3.8</ecNumber>
    </submittedName>
</protein>
<dbReference type="Gene3D" id="3.40.1080.10">
    <property type="entry name" value="Glutaconate Coenzyme A-transferase"/>
    <property type="match status" value="1"/>
</dbReference>
<keyword evidence="2 3" id="KW-0808">Transferase</keyword>
<dbReference type="InterPro" id="IPR037171">
    <property type="entry name" value="NagB/RpiA_transferase-like"/>
</dbReference>
<evidence type="ECO:0000313" key="3">
    <source>
        <dbReference type="EMBL" id="MPM31973.1"/>
    </source>
</evidence>
<comment type="caution">
    <text evidence="3">The sequence shown here is derived from an EMBL/GenBank/DDBJ whole genome shotgun (WGS) entry which is preliminary data.</text>
</comment>
<organism evidence="3">
    <name type="scientific">bioreactor metagenome</name>
    <dbReference type="NCBI Taxonomy" id="1076179"/>
    <lineage>
        <taxon>unclassified sequences</taxon>
        <taxon>metagenomes</taxon>
        <taxon>ecological metagenomes</taxon>
    </lineage>
</organism>
<dbReference type="NCBIfam" id="TIGR02429">
    <property type="entry name" value="pcaI_scoA_fam"/>
    <property type="match status" value="1"/>
</dbReference>
<dbReference type="PANTHER" id="PTHR13707">
    <property type="entry name" value="KETOACID-COENZYME A TRANSFERASE"/>
    <property type="match status" value="1"/>
</dbReference>
<evidence type="ECO:0000256" key="1">
    <source>
        <dbReference type="ARBA" id="ARBA00005612"/>
    </source>
</evidence>
<sequence>MADTKVVSLEEAMSHIHDGQRIMVGGFAGTGNPMVLIRGIVEKGVKNLTLICNDTGIDMSNVGALILTKSVKKAIVSHIGKNAETCRQFAAGEIEVEFVPQGTLVERIRAGGFGLGGVITPTGVGTKIEAGKQRITLDGKDYLIELPLKADVAVIRAKKADKLGNLVYHGTNVAHTPMMATAADITIVQAEEIVEVGELEPDEIDTPFIFVDYIVQGEN</sequence>
<name>A0A644YZR2_9ZZZZ</name>
<dbReference type="EC" id="2.8.3.8" evidence="3"/>
<comment type="similarity">
    <text evidence="1">Belongs to the 3-oxoacid CoA-transferase subunit A family.</text>
</comment>
<gene>
    <name evidence="3" type="primary">atoD_9</name>
    <name evidence="3" type="ORF">SDC9_78530</name>
</gene>
<dbReference type="EMBL" id="VSSQ01006228">
    <property type="protein sequence ID" value="MPM31973.1"/>
    <property type="molecule type" value="Genomic_DNA"/>
</dbReference>
<dbReference type="InterPro" id="IPR004165">
    <property type="entry name" value="CoA_trans_fam_I"/>
</dbReference>
<dbReference type="GO" id="GO:0008775">
    <property type="term" value="F:acetate CoA-transferase activity"/>
    <property type="evidence" value="ECO:0007669"/>
    <property type="project" value="UniProtKB-EC"/>
</dbReference>
<dbReference type="InterPro" id="IPR012792">
    <property type="entry name" value="3-oxoacid_CoA-transf_A"/>
</dbReference>
<evidence type="ECO:0000256" key="2">
    <source>
        <dbReference type="ARBA" id="ARBA00022679"/>
    </source>
</evidence>
<dbReference type="PROSITE" id="PS01273">
    <property type="entry name" value="COA_TRANSF_1"/>
    <property type="match status" value="1"/>
</dbReference>
<dbReference type="PANTHER" id="PTHR13707:SF60">
    <property type="entry name" value="ACETATE COA-TRANSFERASE SUBUNIT ALPHA"/>
    <property type="match status" value="1"/>
</dbReference>